<sequence length="212" mass="22067">MAVEDGQRRAPTATALATVATPPACVQAAILVAVATAARTTCGTPEVTGVPLRPVRAMAVDALTATPRARAEAATLETLAADPAMTKVTGSPLQTGSMDGPSALTCWQLCAPSFFLFPLPSSLCISLPRSTLVLGIYSLVFVAVGFSPEGGTTHFEQAFFFIFVRSTSNSSRSVCTLSFVACDVPNNNKAGLSLVFCSVCLNTVWCWSSPVL</sequence>
<dbReference type="EMBL" id="GEGO01006260">
    <property type="protein sequence ID" value="JAR89144.1"/>
    <property type="molecule type" value="Transcribed_RNA"/>
</dbReference>
<name>A0A147BED5_IXORI</name>
<evidence type="ECO:0000313" key="1">
    <source>
        <dbReference type="EMBL" id="JAR89144.1"/>
    </source>
</evidence>
<accession>A0A147BED5</accession>
<dbReference type="AlphaFoldDB" id="A0A147BED5"/>
<proteinExistence type="predicted"/>
<organism evidence="1">
    <name type="scientific">Ixodes ricinus</name>
    <name type="common">Common tick</name>
    <name type="synonym">Acarus ricinus</name>
    <dbReference type="NCBI Taxonomy" id="34613"/>
    <lineage>
        <taxon>Eukaryota</taxon>
        <taxon>Metazoa</taxon>
        <taxon>Ecdysozoa</taxon>
        <taxon>Arthropoda</taxon>
        <taxon>Chelicerata</taxon>
        <taxon>Arachnida</taxon>
        <taxon>Acari</taxon>
        <taxon>Parasitiformes</taxon>
        <taxon>Ixodida</taxon>
        <taxon>Ixodoidea</taxon>
        <taxon>Ixodidae</taxon>
        <taxon>Ixodinae</taxon>
        <taxon>Ixodes</taxon>
    </lineage>
</organism>
<reference evidence="1" key="1">
    <citation type="journal article" date="2018" name="PLoS Negl. Trop. Dis.">
        <title>Sialome diversity of ticks revealed by RNAseq of single tick salivary glands.</title>
        <authorList>
            <person name="Perner J."/>
            <person name="Kropackova S."/>
            <person name="Kopacek P."/>
            <person name="Ribeiro J.M."/>
        </authorList>
    </citation>
    <scope>NUCLEOTIDE SEQUENCE</scope>
    <source>
        <strain evidence="1">Siblings of single egg batch collected in Ceske Budejovice</strain>
        <tissue evidence="1">Salivary glands</tissue>
    </source>
</reference>
<protein>
    <submittedName>
        <fullName evidence="1">Putative secreted protein</fullName>
    </submittedName>
</protein>